<gene>
    <name evidence="5" type="ORF">Pme01_19870</name>
</gene>
<dbReference type="Gene3D" id="3.10.310.50">
    <property type="match status" value="1"/>
</dbReference>
<protein>
    <recommendedName>
        <fullName evidence="4">TPM domain-containing protein</fullName>
    </recommendedName>
</protein>
<feature type="region of interest" description="Disordered" evidence="1">
    <location>
        <begin position="162"/>
        <end position="188"/>
    </location>
</feature>
<evidence type="ECO:0000259" key="4">
    <source>
        <dbReference type="Pfam" id="PF04536"/>
    </source>
</evidence>
<feature type="domain" description="TPM" evidence="4">
    <location>
        <begin position="31"/>
        <end position="153"/>
    </location>
</feature>
<comment type="caution">
    <text evidence="5">The sequence shown here is derived from an EMBL/GenBank/DDBJ whole genome shotgun (WGS) entry which is preliminary data.</text>
</comment>
<name>A0A8J3T8C0_9ACTN</name>
<reference evidence="5" key="1">
    <citation type="submission" date="2021-01" db="EMBL/GenBank/DDBJ databases">
        <title>Whole genome shotgun sequence of Planosporangium mesophilum NBRC 109066.</title>
        <authorList>
            <person name="Komaki H."/>
            <person name="Tamura T."/>
        </authorList>
    </citation>
    <scope>NUCLEOTIDE SEQUENCE</scope>
    <source>
        <strain evidence="5">NBRC 109066</strain>
    </source>
</reference>
<keyword evidence="2" id="KW-1133">Transmembrane helix</keyword>
<dbReference type="PANTHER" id="PTHR30373">
    <property type="entry name" value="UPF0603 PROTEIN YGCG"/>
    <property type="match status" value="1"/>
</dbReference>
<evidence type="ECO:0000256" key="1">
    <source>
        <dbReference type="SAM" id="MobiDB-lite"/>
    </source>
</evidence>
<dbReference type="PANTHER" id="PTHR30373:SF2">
    <property type="entry name" value="UPF0603 PROTEIN YGCG"/>
    <property type="match status" value="1"/>
</dbReference>
<keyword evidence="2" id="KW-0812">Transmembrane</keyword>
<evidence type="ECO:0000256" key="3">
    <source>
        <dbReference type="SAM" id="SignalP"/>
    </source>
</evidence>
<feature type="chain" id="PRO_5035290030" description="TPM domain-containing protein" evidence="3">
    <location>
        <begin position="20"/>
        <end position="265"/>
    </location>
</feature>
<dbReference type="InterPro" id="IPR007621">
    <property type="entry name" value="TPM_dom"/>
</dbReference>
<dbReference type="AlphaFoldDB" id="A0A8J3T8C0"/>
<proteinExistence type="predicted"/>
<dbReference type="Proteomes" id="UP000599074">
    <property type="component" value="Unassembled WGS sequence"/>
</dbReference>
<keyword evidence="2" id="KW-0472">Membrane</keyword>
<evidence type="ECO:0000256" key="2">
    <source>
        <dbReference type="SAM" id="Phobius"/>
    </source>
</evidence>
<feature type="compositionally biased region" description="Gly residues" evidence="1">
    <location>
        <begin position="236"/>
        <end position="265"/>
    </location>
</feature>
<accession>A0A8J3T8C0</accession>
<feature type="compositionally biased region" description="Low complexity" evidence="1">
    <location>
        <begin position="162"/>
        <end position="173"/>
    </location>
</feature>
<dbReference type="Pfam" id="PF04536">
    <property type="entry name" value="TPM_phosphatase"/>
    <property type="match status" value="1"/>
</dbReference>
<organism evidence="5 6">
    <name type="scientific">Planosporangium mesophilum</name>
    <dbReference type="NCBI Taxonomy" id="689768"/>
    <lineage>
        <taxon>Bacteria</taxon>
        <taxon>Bacillati</taxon>
        <taxon>Actinomycetota</taxon>
        <taxon>Actinomycetes</taxon>
        <taxon>Micromonosporales</taxon>
        <taxon>Micromonosporaceae</taxon>
        <taxon>Planosporangium</taxon>
    </lineage>
</organism>
<evidence type="ECO:0000313" key="5">
    <source>
        <dbReference type="EMBL" id="GII22390.1"/>
    </source>
</evidence>
<dbReference type="EMBL" id="BOON01000018">
    <property type="protein sequence ID" value="GII22390.1"/>
    <property type="molecule type" value="Genomic_DNA"/>
</dbReference>
<keyword evidence="3" id="KW-0732">Signal</keyword>
<feature type="region of interest" description="Disordered" evidence="1">
    <location>
        <begin position="222"/>
        <end position="265"/>
    </location>
</feature>
<evidence type="ECO:0000313" key="6">
    <source>
        <dbReference type="Proteomes" id="UP000599074"/>
    </source>
</evidence>
<feature type="transmembrane region" description="Helical" evidence="2">
    <location>
        <begin position="196"/>
        <end position="214"/>
    </location>
</feature>
<keyword evidence="6" id="KW-1185">Reference proteome</keyword>
<feature type="signal peptide" evidence="3">
    <location>
        <begin position="1"/>
        <end position="19"/>
    </location>
</feature>
<sequence>MIVTAATVLVLAATGPAAAAPAYPAPDGRCVDTTGVLGSDLCSRITAVLRADEDRTGDEIAVAVVPTTGDASIESWATGLFNSWGVGKVGQDNGVLLVVAVDDHRLRIATGRGMTGRLSDDRADQIITTTITPEFRHDRYAAGILAGLDEIRRRLGHPVEPGAELAGLTGAGASPVHGGQAAPAPEPDRDDGGFPWWYLMVAAVPVMAVVIVVTERSLRRVGRVAGPRDTHLPMAGSGGSSSGSSGTGGGFGGGGSDGGGSSGGW</sequence>